<gene>
    <name evidence="2" type="ORF">TvY486_0041940</name>
</gene>
<evidence type="ECO:0000313" key="3">
    <source>
        <dbReference type="Proteomes" id="UP000009027"/>
    </source>
</evidence>
<protein>
    <submittedName>
        <fullName evidence="2">Uncharacterized protein</fullName>
    </submittedName>
</protein>
<sequence length="492" mass="54645">MHLTDILAHFLFYCSEGKRLKRAMVMLVIQLCLLLLSFRVSFASSTKSSVKFTCAGTKAKEADDLRKCVAKDLLLGWLLVINKTSVRLDEVRKNATVMAENAKKLRKEGSAALANATEVLSELSKNSEEALKVRKIINDINDTIAWANETERNLSEASNVTQEVERLTADGYGAVSRTVWHFTGDRYGDGYLKYGRAREMVEAIKPKQLECHKEVNVSKTLSDYAEKLNDFKMNLTEWKTGMLDKIQIAYNTTQNNMTTCLAVFTNDQSRVEQVMSAVRSALDRLVVSVKKVDAFLLQREKAQENITTANGSMKTMTTSMFDSLKQNGAALCDMLRRHEVLREKVQKMKEKSANASRNVGESIKKAGILRESVTATGARVQTAVDNIKALPQFAGFFSLNELPNSGNVTLAVEGMKKAGDALEHAVQRSGNANFSISKVDVDLANEDKELEEINNNLKKRLEEIDVGIDITTSDGCNGKLLNKIGTSTKEFL</sequence>
<keyword evidence="1" id="KW-0175">Coiled coil</keyword>
<organism evidence="2 3">
    <name type="scientific">Trypanosoma vivax (strain Y486)</name>
    <dbReference type="NCBI Taxonomy" id="1055687"/>
    <lineage>
        <taxon>Eukaryota</taxon>
        <taxon>Discoba</taxon>
        <taxon>Euglenozoa</taxon>
        <taxon>Kinetoplastea</taxon>
        <taxon>Metakinetoplastina</taxon>
        <taxon>Trypanosomatida</taxon>
        <taxon>Trypanosomatidae</taxon>
        <taxon>Trypanosoma</taxon>
        <taxon>Duttonella</taxon>
    </lineage>
</organism>
<accession>F9WUN7</accession>
<keyword evidence="3" id="KW-1185">Reference proteome</keyword>
<proteinExistence type="predicted"/>
<feature type="coiled-coil region" evidence="1">
    <location>
        <begin position="436"/>
        <end position="463"/>
    </location>
</feature>
<dbReference type="VEuPathDB" id="TriTrypDB:TvY486_0041940"/>
<name>F9WUN7_TRYVY</name>
<dbReference type="AlphaFoldDB" id="F9WUN7"/>
<evidence type="ECO:0000313" key="2">
    <source>
        <dbReference type="EMBL" id="CCD21286.1"/>
    </source>
</evidence>
<dbReference type="Proteomes" id="UP000009027">
    <property type="component" value="Unassembled WGS sequence"/>
</dbReference>
<reference evidence="2 3" key="1">
    <citation type="journal article" date="2012" name="Proc. Natl. Acad. Sci. U.S.A.">
        <title>Antigenic diversity is generated by distinct evolutionary mechanisms in African trypanosome species.</title>
        <authorList>
            <person name="Jackson A.P."/>
            <person name="Berry A."/>
            <person name="Aslett M."/>
            <person name="Allison H.C."/>
            <person name="Burton P."/>
            <person name="Vavrova-Anderson J."/>
            <person name="Brown R."/>
            <person name="Browne H."/>
            <person name="Corton N."/>
            <person name="Hauser H."/>
            <person name="Gamble J."/>
            <person name="Gilderthorp R."/>
            <person name="Marcello L."/>
            <person name="McQuillan J."/>
            <person name="Otto T.D."/>
            <person name="Quail M.A."/>
            <person name="Sanders M.J."/>
            <person name="van Tonder A."/>
            <person name="Ginger M.L."/>
            <person name="Field M.C."/>
            <person name="Barry J.D."/>
            <person name="Hertz-Fowler C."/>
            <person name="Berriman M."/>
        </authorList>
    </citation>
    <scope>NUCLEOTIDE SEQUENCE</scope>
    <source>
        <strain evidence="2 3">Y486</strain>
    </source>
</reference>
<feature type="non-terminal residue" evidence="2">
    <location>
        <position position="492"/>
    </location>
</feature>
<evidence type="ECO:0000256" key="1">
    <source>
        <dbReference type="SAM" id="Coils"/>
    </source>
</evidence>
<dbReference type="EMBL" id="CAEX01007389">
    <property type="protein sequence ID" value="CCD21286.1"/>
    <property type="molecule type" value="Genomic_DNA"/>
</dbReference>